<evidence type="ECO:0000256" key="4">
    <source>
        <dbReference type="ARBA" id="ARBA00023239"/>
    </source>
</evidence>
<evidence type="ECO:0000313" key="6">
    <source>
        <dbReference type="EMBL" id="EHQ27751.1"/>
    </source>
</evidence>
<dbReference type="PANTHER" id="PTHR30246">
    <property type="entry name" value="2-KETO-3-DEOXY-6-PHOSPHOGLUCONATE ALDOLASE"/>
    <property type="match status" value="1"/>
</dbReference>
<evidence type="ECO:0000256" key="2">
    <source>
        <dbReference type="ARBA" id="ARBA00006906"/>
    </source>
</evidence>
<protein>
    <submittedName>
        <fullName evidence="6">KDPG and KHG aldolase</fullName>
    </submittedName>
</protein>
<comment type="subunit">
    <text evidence="3">Homotrimer.</text>
</comment>
<dbReference type="HOGENOM" id="CLU_077795_2_0_10"/>
<dbReference type="PANTHER" id="PTHR30246:SF1">
    <property type="entry name" value="2-DEHYDRO-3-DEOXY-6-PHOSPHOGALACTONATE ALDOLASE-RELATED"/>
    <property type="match status" value="1"/>
</dbReference>
<gene>
    <name evidence="6" type="ORF">Mucpa_3653</name>
</gene>
<keyword evidence="4" id="KW-0456">Lyase</keyword>
<dbReference type="SUPFAM" id="SSF51569">
    <property type="entry name" value="Aldolase"/>
    <property type="match status" value="1"/>
</dbReference>
<evidence type="ECO:0000256" key="3">
    <source>
        <dbReference type="ARBA" id="ARBA00011233"/>
    </source>
</evidence>
<dbReference type="GO" id="GO:0016829">
    <property type="term" value="F:lyase activity"/>
    <property type="evidence" value="ECO:0007669"/>
    <property type="project" value="UniProtKB-KW"/>
</dbReference>
<accession>H1XZQ9</accession>
<dbReference type="Gene3D" id="3.20.20.70">
    <property type="entry name" value="Aldolase class I"/>
    <property type="match status" value="1"/>
</dbReference>
<dbReference type="InterPro" id="IPR013785">
    <property type="entry name" value="Aldolase_TIM"/>
</dbReference>
<dbReference type="CDD" id="cd00452">
    <property type="entry name" value="KDPG_aldolase"/>
    <property type="match status" value="1"/>
</dbReference>
<dbReference type="RefSeq" id="WP_008508318.1">
    <property type="nucleotide sequence ID" value="NZ_CM001403.1"/>
</dbReference>
<dbReference type="STRING" id="714943.Mucpa_3653"/>
<dbReference type="Pfam" id="PF01081">
    <property type="entry name" value="Aldolase"/>
    <property type="match status" value="1"/>
</dbReference>
<comment type="pathway">
    <text evidence="1">Carbohydrate acid metabolism.</text>
</comment>
<evidence type="ECO:0000313" key="7">
    <source>
        <dbReference type="Proteomes" id="UP000002774"/>
    </source>
</evidence>
<dbReference type="InterPro" id="IPR000887">
    <property type="entry name" value="Aldlse_KDPG_KHG"/>
</dbReference>
<proteinExistence type="inferred from homology"/>
<sequence>MDKKSTLLKLIPEQGILPLFFNKDAEVSVKLLYALYEAGIKTIEYTNRGEAAFKNFEKLRKVCDTELKDMYLGIGTIKDGETAQKFIDAGADYIISPGLVEDVVPVADKHDILWFPGCMTPSEIIRAEKLGAKVIKLFPGNILGPSFLSGIKELFPNLLFMPTGGVDMTKESISGWFKAGVCAVGMGSKLVSKDVMENQKYAELTAATKEAIEIVKACRS</sequence>
<dbReference type="AlphaFoldDB" id="H1XZQ9"/>
<dbReference type="OrthoDB" id="9802667at2"/>
<comment type="similarity">
    <text evidence="2">Belongs to the KHG/KDPG aldolase family.</text>
</comment>
<reference evidence="6" key="1">
    <citation type="submission" date="2011-09" db="EMBL/GenBank/DDBJ databases">
        <title>The permanent draft genome of Mucilaginibacter paludis DSM 18603.</title>
        <authorList>
            <consortium name="US DOE Joint Genome Institute (JGI-PGF)"/>
            <person name="Lucas S."/>
            <person name="Han J."/>
            <person name="Lapidus A."/>
            <person name="Bruce D."/>
            <person name="Goodwin L."/>
            <person name="Pitluck S."/>
            <person name="Peters L."/>
            <person name="Kyrpides N."/>
            <person name="Mavromatis K."/>
            <person name="Ivanova N."/>
            <person name="Mikhailova N."/>
            <person name="Held B."/>
            <person name="Detter J.C."/>
            <person name="Tapia R."/>
            <person name="Han C."/>
            <person name="Land M."/>
            <person name="Hauser L."/>
            <person name="Markowitz V."/>
            <person name="Cheng J.-F."/>
            <person name="Hugenholtz P."/>
            <person name="Woyke T."/>
            <person name="Wu D."/>
            <person name="Tindall B."/>
            <person name="Brambilla E."/>
            <person name="Klenk H.-P."/>
            <person name="Eisen J.A."/>
        </authorList>
    </citation>
    <scope>NUCLEOTIDE SEQUENCE [LARGE SCALE GENOMIC DNA]</scope>
    <source>
        <strain evidence="6">DSM 18603</strain>
    </source>
</reference>
<name>H1XZQ9_9SPHI</name>
<organism evidence="6 7">
    <name type="scientific">Mucilaginibacter paludis DSM 18603</name>
    <dbReference type="NCBI Taxonomy" id="714943"/>
    <lineage>
        <taxon>Bacteria</taxon>
        <taxon>Pseudomonadati</taxon>
        <taxon>Bacteroidota</taxon>
        <taxon>Sphingobacteriia</taxon>
        <taxon>Sphingobacteriales</taxon>
        <taxon>Sphingobacteriaceae</taxon>
        <taxon>Mucilaginibacter</taxon>
    </lineage>
</organism>
<dbReference type="eggNOG" id="COG0800">
    <property type="taxonomic scope" value="Bacteria"/>
</dbReference>
<keyword evidence="5" id="KW-0119">Carbohydrate metabolism</keyword>
<dbReference type="EMBL" id="CM001403">
    <property type="protein sequence ID" value="EHQ27751.1"/>
    <property type="molecule type" value="Genomic_DNA"/>
</dbReference>
<dbReference type="Proteomes" id="UP000002774">
    <property type="component" value="Chromosome"/>
</dbReference>
<evidence type="ECO:0000256" key="5">
    <source>
        <dbReference type="ARBA" id="ARBA00023277"/>
    </source>
</evidence>
<evidence type="ECO:0000256" key="1">
    <source>
        <dbReference type="ARBA" id="ARBA00004761"/>
    </source>
</evidence>
<keyword evidence="7" id="KW-1185">Reference proteome</keyword>